<dbReference type="EMBL" id="SIHJ01000005">
    <property type="protein sequence ID" value="TWT30347.1"/>
    <property type="molecule type" value="Genomic_DNA"/>
</dbReference>
<dbReference type="RefSeq" id="WP_146568703.1">
    <property type="nucleotide sequence ID" value="NZ_SIHJ01000005.1"/>
</dbReference>
<name>A0A5C5UXV0_9BACT</name>
<dbReference type="OrthoDB" id="254296at2"/>
<proteinExistence type="predicted"/>
<evidence type="ECO:0000313" key="2">
    <source>
        <dbReference type="Proteomes" id="UP000316714"/>
    </source>
</evidence>
<evidence type="ECO:0000313" key="1">
    <source>
        <dbReference type="EMBL" id="TWT30347.1"/>
    </source>
</evidence>
<keyword evidence="2" id="KW-1185">Reference proteome</keyword>
<dbReference type="Proteomes" id="UP000316714">
    <property type="component" value="Unassembled WGS sequence"/>
</dbReference>
<sequence length="277" mass="30389">MPITNTDAVLWYNVGVFGEAGYAVPNWSNDVGSLNPQVLDWVELVGRNLFHIMHHEDADLRIPPSINTCKRVHKLYLRAANVLAGRAVPSGVDNMEVTHARPAGEVFRVYPVPYFKVRNPFLRRWAGLILVSLSEAMQHTENRKEMEISTAFAGTVGQYVKRVYTNMAIELFGKTREAAIADGFALTDADLAAYNPSAFFTATEMVDTVPRLDRVFTEDRLEVLAEGIPVTELPADISPWPTNLTNFYSGIRSDGVMPGTTNAGGASTAAPIIPPAP</sequence>
<comment type="caution">
    <text evidence="1">The sequence shown here is derived from an EMBL/GenBank/DDBJ whole genome shotgun (WGS) entry which is preliminary data.</text>
</comment>
<dbReference type="AlphaFoldDB" id="A0A5C5UXV0"/>
<accession>A0A5C5UXV0</accession>
<reference evidence="1 2" key="1">
    <citation type="submission" date="2019-02" db="EMBL/GenBank/DDBJ databases">
        <title>Deep-cultivation of Planctomycetes and their phenomic and genomic characterization uncovers novel biology.</title>
        <authorList>
            <person name="Wiegand S."/>
            <person name="Jogler M."/>
            <person name="Boedeker C."/>
            <person name="Pinto D."/>
            <person name="Vollmers J."/>
            <person name="Rivas-Marin E."/>
            <person name="Kohn T."/>
            <person name="Peeters S.H."/>
            <person name="Heuer A."/>
            <person name="Rast P."/>
            <person name="Oberbeckmann S."/>
            <person name="Bunk B."/>
            <person name="Jeske O."/>
            <person name="Meyerdierks A."/>
            <person name="Storesund J.E."/>
            <person name="Kallscheuer N."/>
            <person name="Luecker S."/>
            <person name="Lage O.M."/>
            <person name="Pohl T."/>
            <person name="Merkel B.J."/>
            <person name="Hornburger P."/>
            <person name="Mueller R.-W."/>
            <person name="Bruemmer F."/>
            <person name="Labrenz M."/>
            <person name="Spormann A.M."/>
            <person name="Op Den Camp H."/>
            <person name="Overmann J."/>
            <person name="Amann R."/>
            <person name="Jetten M.S.M."/>
            <person name="Mascher T."/>
            <person name="Medema M.H."/>
            <person name="Devos D.P."/>
            <person name="Kaster A.-K."/>
            <person name="Ovreas L."/>
            <person name="Rohde M."/>
            <person name="Galperin M.Y."/>
            <person name="Jogler C."/>
        </authorList>
    </citation>
    <scope>NUCLEOTIDE SEQUENCE [LARGE SCALE GENOMIC DNA]</scope>
    <source>
        <strain evidence="1 2">KOR34</strain>
    </source>
</reference>
<organism evidence="1 2">
    <name type="scientific">Posidoniimonas corsicana</name>
    <dbReference type="NCBI Taxonomy" id="1938618"/>
    <lineage>
        <taxon>Bacteria</taxon>
        <taxon>Pseudomonadati</taxon>
        <taxon>Planctomycetota</taxon>
        <taxon>Planctomycetia</taxon>
        <taxon>Pirellulales</taxon>
        <taxon>Lacipirellulaceae</taxon>
        <taxon>Posidoniimonas</taxon>
    </lineage>
</organism>
<gene>
    <name evidence="1" type="ORF">KOR34_49060</name>
</gene>
<protein>
    <submittedName>
        <fullName evidence="1">Uncharacterized protein</fullName>
    </submittedName>
</protein>